<keyword evidence="1" id="KW-0479">Metal-binding</keyword>
<name>A0A0Z8JH11_STRSU</name>
<proteinExistence type="inferred from homology"/>
<dbReference type="EMBL" id="FIIF01000003">
    <property type="protein sequence ID" value="CYV53694.1"/>
    <property type="molecule type" value="Genomic_DNA"/>
</dbReference>
<evidence type="ECO:0000313" key="8">
    <source>
        <dbReference type="Proteomes" id="UP000074825"/>
    </source>
</evidence>
<comment type="similarity">
    <text evidence="4">Belongs to the cyclic nucleotide phosphodiesterase class-III family.</text>
</comment>
<dbReference type="InterPro" id="IPR040869">
    <property type="entry name" value="CNP_C"/>
</dbReference>
<evidence type="ECO:0000256" key="2">
    <source>
        <dbReference type="ARBA" id="ARBA00022801"/>
    </source>
</evidence>
<dbReference type="AlphaFoldDB" id="A0A0Z8JH11"/>
<dbReference type="GO" id="GO:0046872">
    <property type="term" value="F:metal ion binding"/>
    <property type="evidence" value="ECO:0007669"/>
    <property type="project" value="UniProtKB-KW"/>
</dbReference>
<evidence type="ECO:0000256" key="4">
    <source>
        <dbReference type="ARBA" id="ARBA00025742"/>
    </source>
</evidence>
<dbReference type="Gene3D" id="1.10.246.180">
    <property type="match status" value="1"/>
</dbReference>
<feature type="domain" description="Calcineurin-like phosphoesterase" evidence="5">
    <location>
        <begin position="40"/>
        <end position="286"/>
    </location>
</feature>
<dbReference type="Proteomes" id="UP000074825">
    <property type="component" value="Unassembled WGS sequence"/>
</dbReference>
<dbReference type="PANTHER" id="PTHR42988">
    <property type="entry name" value="PHOSPHOHYDROLASE"/>
    <property type="match status" value="1"/>
</dbReference>
<dbReference type="Pfam" id="PF17839">
    <property type="entry name" value="CNP_C_terminal"/>
    <property type="match status" value="1"/>
</dbReference>
<organism evidence="7 8">
    <name type="scientific">Streptococcus suis</name>
    <dbReference type="NCBI Taxonomy" id="1307"/>
    <lineage>
        <taxon>Bacteria</taxon>
        <taxon>Bacillati</taxon>
        <taxon>Bacillota</taxon>
        <taxon>Bacilli</taxon>
        <taxon>Lactobacillales</taxon>
        <taxon>Streptococcaceae</taxon>
        <taxon>Streptococcus</taxon>
    </lineage>
</organism>
<evidence type="ECO:0000256" key="1">
    <source>
        <dbReference type="ARBA" id="ARBA00022723"/>
    </source>
</evidence>
<evidence type="ECO:0000256" key="3">
    <source>
        <dbReference type="ARBA" id="ARBA00023004"/>
    </source>
</evidence>
<dbReference type="InterPro" id="IPR029052">
    <property type="entry name" value="Metallo-depent_PP-like"/>
</dbReference>
<accession>A0A0Z8JH11</accession>
<dbReference type="SUPFAM" id="SSF56300">
    <property type="entry name" value="Metallo-dependent phosphatases"/>
    <property type="match status" value="1"/>
</dbReference>
<protein>
    <submittedName>
        <fullName evidence="7">Metallophosphoesterase</fullName>
    </submittedName>
</protein>
<evidence type="ECO:0000259" key="5">
    <source>
        <dbReference type="Pfam" id="PF00149"/>
    </source>
</evidence>
<dbReference type="GO" id="GO:0016787">
    <property type="term" value="F:hydrolase activity"/>
    <property type="evidence" value="ECO:0007669"/>
    <property type="project" value="UniProtKB-KW"/>
</dbReference>
<keyword evidence="3" id="KW-0408">Iron</keyword>
<dbReference type="InterPro" id="IPR012365">
    <property type="entry name" value="Pesteras_lmo2642"/>
</dbReference>
<dbReference type="PANTHER" id="PTHR42988:SF2">
    <property type="entry name" value="CYCLIC NUCLEOTIDE PHOSPHODIESTERASE CBUA0032-RELATED"/>
    <property type="match status" value="1"/>
</dbReference>
<evidence type="ECO:0000259" key="6">
    <source>
        <dbReference type="Pfam" id="PF17839"/>
    </source>
</evidence>
<sequence length="457" mass="51616">MKKKIVLLLGAIAVIVLIWSAIAGQRQQSYAEAELRDQDKIWIITDLHYLSQDLFDDGEAFSYIEKTAAGKDLRYGKERMEALVEQVEQVEREQPSLLLVSGDLTLNGEKQSMVELAQYFTRIEEKGTEVLVIPGNHDIASGWARAFKGDQQIVTDQVTAQQFAELFAHHGYQQASSRDKASLSYLAKPFSNAWFLMIDSNIYSDGYGKGAPPTNGRIKKETLEWIEIQLRSAKEAGVSLIPVVHHNVLQQHAMLSKGYTLDNAADLKALFNQYGIQFGFSGHTHSQNIVKEDLGQVNYTEVVNGAFSIYPAIIGQLSLDDTSIHYQKTQLDMASWAEKHQPSDPNLQNHVTYLQTVFDNTSDIMVHNVLNDERWYDGETADAISQFIMPTNRAYFSGEKLDQTWIDEKVFSSQAYQTLQAASPRSFLADYLDVIIKRSQSRDVEKIVIKTKKDFAQ</sequence>
<dbReference type="PIRSF" id="PIRSF034890">
    <property type="entry name" value="Pesteras_lmo2642"/>
    <property type="match status" value="1"/>
</dbReference>
<dbReference type="InterPro" id="IPR004843">
    <property type="entry name" value="Calcineurin-like_PHP"/>
</dbReference>
<dbReference type="RefSeq" id="WP_044757428.1">
    <property type="nucleotide sequence ID" value="NZ_CEDN01000012.1"/>
</dbReference>
<gene>
    <name evidence="7" type="ORF">ERS132444_00612</name>
</gene>
<feature type="domain" description="Cyclic nucleotide phosphodiesterase C-terminal" evidence="6">
    <location>
        <begin position="332"/>
        <end position="437"/>
    </location>
</feature>
<evidence type="ECO:0000313" key="7">
    <source>
        <dbReference type="EMBL" id="CYV53694.1"/>
    </source>
</evidence>
<dbReference type="Pfam" id="PF00149">
    <property type="entry name" value="Metallophos"/>
    <property type="match status" value="1"/>
</dbReference>
<dbReference type="Gene3D" id="3.60.21.10">
    <property type="match status" value="1"/>
</dbReference>
<reference evidence="7 8" key="1">
    <citation type="submission" date="2016-02" db="EMBL/GenBank/DDBJ databases">
        <authorList>
            <consortium name="Pathogen Informatics"/>
        </authorList>
    </citation>
    <scope>NUCLEOTIDE SEQUENCE [LARGE SCALE GENOMIC DNA]</scope>
    <source>
        <strain evidence="7 8">LSS82</strain>
    </source>
</reference>
<dbReference type="InterPro" id="IPR050884">
    <property type="entry name" value="CNP_phosphodiesterase-III"/>
</dbReference>
<keyword evidence="2" id="KW-0378">Hydrolase</keyword>